<keyword evidence="6" id="KW-1185">Reference proteome</keyword>
<comment type="subunit">
    <text evidence="3">Component of the endosomal sorting complex required for transport II (ESCRT-II).</text>
</comment>
<dbReference type="PANTHER" id="PTHR12806">
    <property type="entry name" value="EAP30 SUBUNIT OF ELL COMPLEX"/>
    <property type="match status" value="1"/>
</dbReference>
<comment type="similarity">
    <text evidence="1 3">Belongs to the SNF8 family.</text>
</comment>
<evidence type="ECO:0000256" key="2">
    <source>
        <dbReference type="ARBA" id="ARBA00017052"/>
    </source>
</evidence>
<dbReference type="PIRSF" id="PIRSF017215">
    <property type="entry name" value="ESCRT2_Vps22"/>
    <property type="match status" value="1"/>
</dbReference>
<dbReference type="EMBL" id="CAJFCJ010000007">
    <property type="protein sequence ID" value="CAD5117727.1"/>
    <property type="molecule type" value="Genomic_DNA"/>
</dbReference>
<dbReference type="InterPro" id="IPR036390">
    <property type="entry name" value="WH_DNA-bd_sf"/>
</dbReference>
<dbReference type="Pfam" id="PF04157">
    <property type="entry name" value="EAP30"/>
    <property type="match status" value="1"/>
</dbReference>
<sequence length="238" mass="26957">MSGNTRRRGVGAIKTKTVQASKFKEKGTELASEELEKLSTQLNAFKNNLEDFATKHKQQIKKNPEFRGQFQEMCASIGVDPLASSKGFWSEMLGVGDFYYEIGVQTIEVCLANNQTNGGIMKLDELHSKLLKSRKQDVSLSDLKTAIKKLRSLGSGFQLIKAGKNFFVQSVPGELTMDHTIILEKAQEKNGRISKSDIGWERERVDRAMDYLVKEGMTWVDDKANERLYWFPSMFSIE</sequence>
<reference evidence="5 6" key="1">
    <citation type="submission" date="2020-08" db="EMBL/GenBank/DDBJ databases">
        <authorList>
            <person name="Hejnol A."/>
        </authorList>
    </citation>
    <scope>NUCLEOTIDE SEQUENCE [LARGE SCALE GENOMIC DNA]</scope>
</reference>
<evidence type="ECO:0000313" key="6">
    <source>
        <dbReference type="Proteomes" id="UP000549394"/>
    </source>
</evidence>
<dbReference type="GO" id="GO:0043328">
    <property type="term" value="P:protein transport to vacuole involved in ubiquitin-dependent protein catabolic process via the multivesicular body sorting pathway"/>
    <property type="evidence" value="ECO:0007669"/>
    <property type="project" value="TreeGrafter"/>
</dbReference>
<organism evidence="5 6">
    <name type="scientific">Dimorphilus gyrociliatus</name>
    <dbReference type="NCBI Taxonomy" id="2664684"/>
    <lineage>
        <taxon>Eukaryota</taxon>
        <taxon>Metazoa</taxon>
        <taxon>Spiralia</taxon>
        <taxon>Lophotrochozoa</taxon>
        <taxon>Annelida</taxon>
        <taxon>Polychaeta</taxon>
        <taxon>Polychaeta incertae sedis</taxon>
        <taxon>Dinophilidae</taxon>
        <taxon>Dimorphilus</taxon>
    </lineage>
</organism>
<evidence type="ECO:0000256" key="3">
    <source>
        <dbReference type="PIRNR" id="PIRNR017215"/>
    </source>
</evidence>
<gene>
    <name evidence="5" type="ORF">DGYR_LOCUS6228</name>
</gene>
<evidence type="ECO:0000256" key="4">
    <source>
        <dbReference type="SAM" id="Coils"/>
    </source>
</evidence>
<comment type="function">
    <text evidence="3">Component of the endosomal sorting complex required for transport II (ESCRT-II), which is required for multivesicular body (MVB) formation and sorting of endosomal cargo proteins into MVBs.</text>
</comment>
<dbReference type="Gene3D" id="6.10.140.180">
    <property type="match status" value="1"/>
</dbReference>
<accession>A0A7I8VPS1</accession>
<dbReference type="GO" id="GO:0000814">
    <property type="term" value="C:ESCRT II complex"/>
    <property type="evidence" value="ECO:0007669"/>
    <property type="project" value="UniProtKB-UniRule"/>
</dbReference>
<keyword evidence="3" id="KW-0653">Protein transport</keyword>
<feature type="coiled-coil region" evidence="4">
    <location>
        <begin position="28"/>
        <end position="55"/>
    </location>
</feature>
<name>A0A7I8VPS1_9ANNE</name>
<dbReference type="FunFam" id="1.10.10.10:FF:000085">
    <property type="entry name" value="Vacuolar-sorting protein SNF8"/>
    <property type="match status" value="1"/>
</dbReference>
<dbReference type="OrthoDB" id="283883at2759"/>
<keyword evidence="3" id="KW-0813">Transport</keyword>
<keyword evidence="4" id="KW-0175">Coiled coil</keyword>
<dbReference type="Proteomes" id="UP000549394">
    <property type="component" value="Unassembled WGS sequence"/>
</dbReference>
<dbReference type="Gene3D" id="1.10.10.10">
    <property type="entry name" value="Winged helix-like DNA-binding domain superfamily/Winged helix DNA-binding domain"/>
    <property type="match status" value="2"/>
</dbReference>
<dbReference type="InterPro" id="IPR016689">
    <property type="entry name" value="ESCRT-2_cplx_Snf8"/>
</dbReference>
<evidence type="ECO:0000313" key="5">
    <source>
        <dbReference type="EMBL" id="CAD5117727.1"/>
    </source>
</evidence>
<dbReference type="InterPro" id="IPR040608">
    <property type="entry name" value="Snf8/Vps36"/>
</dbReference>
<comment type="caution">
    <text evidence="5">The sequence shown here is derived from an EMBL/GenBank/DDBJ whole genome shotgun (WGS) entry which is preliminary data.</text>
</comment>
<evidence type="ECO:0000256" key="1">
    <source>
        <dbReference type="ARBA" id="ARBA00009834"/>
    </source>
</evidence>
<dbReference type="PANTHER" id="PTHR12806:SF0">
    <property type="entry name" value="VACUOLAR-SORTING PROTEIN SNF8"/>
    <property type="match status" value="1"/>
</dbReference>
<dbReference type="InterPro" id="IPR036388">
    <property type="entry name" value="WH-like_DNA-bd_sf"/>
</dbReference>
<proteinExistence type="inferred from homology"/>
<protein>
    <recommendedName>
        <fullName evidence="2 3">Vacuolar-sorting protein SNF8</fullName>
    </recommendedName>
</protein>
<dbReference type="AlphaFoldDB" id="A0A7I8VPS1"/>
<dbReference type="SUPFAM" id="SSF46785">
    <property type="entry name" value="Winged helix' DNA-binding domain"/>
    <property type="match status" value="2"/>
</dbReference>